<dbReference type="GeneID" id="94428582"/>
<dbReference type="PROSITE" id="PS50011">
    <property type="entry name" value="PROTEIN_KINASE_DOM"/>
    <property type="match status" value="2"/>
</dbReference>
<feature type="region of interest" description="Disordered" evidence="9">
    <location>
        <begin position="615"/>
        <end position="645"/>
    </location>
</feature>
<keyword evidence="13" id="KW-1185">Reference proteome</keyword>
<proteinExistence type="predicted"/>
<feature type="region of interest" description="Disordered" evidence="9">
    <location>
        <begin position="448"/>
        <end position="537"/>
    </location>
</feature>
<name>A0A2C6KYF4_9APIC</name>
<feature type="region of interest" description="Disordered" evidence="9">
    <location>
        <begin position="117"/>
        <end position="140"/>
    </location>
</feature>
<dbReference type="Proteomes" id="UP000221165">
    <property type="component" value="Unassembled WGS sequence"/>
</dbReference>
<dbReference type="SUPFAM" id="SSF56112">
    <property type="entry name" value="Protein kinase-like (PK-like)"/>
    <property type="match status" value="2"/>
</dbReference>
<dbReference type="Gene3D" id="1.10.510.10">
    <property type="entry name" value="Transferase(Phosphotransferase) domain 1"/>
    <property type="match status" value="2"/>
</dbReference>
<keyword evidence="4" id="KW-0547">Nucleotide-binding</keyword>
<dbReference type="Pfam" id="PF00069">
    <property type="entry name" value="Pkinase"/>
    <property type="match status" value="2"/>
</dbReference>
<dbReference type="GO" id="GO:0005952">
    <property type="term" value="C:cAMP-dependent protein kinase complex"/>
    <property type="evidence" value="ECO:0007669"/>
    <property type="project" value="TreeGrafter"/>
</dbReference>
<dbReference type="Gene3D" id="3.30.200.20">
    <property type="entry name" value="Phosphorylase Kinase, domain 1"/>
    <property type="match status" value="2"/>
</dbReference>
<evidence type="ECO:0000259" key="11">
    <source>
        <dbReference type="PROSITE" id="PS51285"/>
    </source>
</evidence>
<reference evidence="12 13" key="1">
    <citation type="journal article" date="2017" name="Int. J. Parasitol.">
        <title>The genome of the protozoan parasite Cystoisospora suis and a reverse vaccinology approach to identify vaccine candidates.</title>
        <authorList>
            <person name="Palmieri N."/>
            <person name="Shrestha A."/>
            <person name="Ruttkowski B."/>
            <person name="Beck T."/>
            <person name="Vogl C."/>
            <person name="Tomley F."/>
            <person name="Blake D.P."/>
            <person name="Joachim A."/>
        </authorList>
    </citation>
    <scope>NUCLEOTIDE SEQUENCE [LARGE SCALE GENOMIC DNA]</scope>
    <source>
        <strain evidence="12 13">Wien I</strain>
    </source>
</reference>
<feature type="region of interest" description="Disordered" evidence="9">
    <location>
        <begin position="2075"/>
        <end position="2101"/>
    </location>
</feature>
<dbReference type="SMART" id="SM00133">
    <property type="entry name" value="S_TK_X"/>
    <property type="match status" value="1"/>
</dbReference>
<dbReference type="PANTHER" id="PTHR24353:SF37">
    <property type="entry name" value="CAMP-DEPENDENT PROTEIN KINASE CATALYTIC SUBUNIT PRKX"/>
    <property type="match status" value="1"/>
</dbReference>
<evidence type="ECO:0000256" key="1">
    <source>
        <dbReference type="ARBA" id="ARBA00012513"/>
    </source>
</evidence>
<protein>
    <recommendedName>
        <fullName evidence="1">non-specific serine/threonine protein kinase</fullName>
        <ecNumber evidence="1">2.7.11.1</ecNumber>
    </recommendedName>
</protein>
<dbReference type="InterPro" id="IPR000719">
    <property type="entry name" value="Prot_kinase_dom"/>
</dbReference>
<feature type="compositionally biased region" description="Basic and acidic residues" evidence="9">
    <location>
        <begin position="2082"/>
        <end position="2101"/>
    </location>
</feature>
<organism evidence="12 13">
    <name type="scientific">Cystoisospora suis</name>
    <dbReference type="NCBI Taxonomy" id="483139"/>
    <lineage>
        <taxon>Eukaryota</taxon>
        <taxon>Sar</taxon>
        <taxon>Alveolata</taxon>
        <taxon>Apicomplexa</taxon>
        <taxon>Conoidasida</taxon>
        <taxon>Coccidia</taxon>
        <taxon>Eucoccidiorida</taxon>
        <taxon>Eimeriorina</taxon>
        <taxon>Sarcocystidae</taxon>
        <taxon>Cystoisospora</taxon>
    </lineage>
</organism>
<feature type="region of interest" description="Disordered" evidence="9">
    <location>
        <begin position="1662"/>
        <end position="1682"/>
    </location>
</feature>
<evidence type="ECO:0000313" key="12">
    <source>
        <dbReference type="EMBL" id="PHJ20972.1"/>
    </source>
</evidence>
<dbReference type="OrthoDB" id="330080at2759"/>
<evidence type="ECO:0000256" key="5">
    <source>
        <dbReference type="ARBA" id="ARBA00022777"/>
    </source>
</evidence>
<evidence type="ECO:0000256" key="8">
    <source>
        <dbReference type="ARBA" id="ARBA00048679"/>
    </source>
</evidence>
<evidence type="ECO:0000256" key="3">
    <source>
        <dbReference type="ARBA" id="ARBA00022679"/>
    </source>
</evidence>
<gene>
    <name evidence="12" type="ORF">CSUI_005193</name>
</gene>
<feature type="compositionally biased region" description="Polar residues" evidence="9">
    <location>
        <begin position="1863"/>
        <end position="1873"/>
    </location>
</feature>
<evidence type="ECO:0000256" key="9">
    <source>
        <dbReference type="SAM" id="MobiDB-lite"/>
    </source>
</evidence>
<keyword evidence="2" id="KW-0723">Serine/threonine-protein kinase</keyword>
<keyword evidence="3" id="KW-0808">Transferase</keyword>
<feature type="compositionally biased region" description="Basic residues" evidence="9">
    <location>
        <begin position="1400"/>
        <end position="1414"/>
    </location>
</feature>
<dbReference type="InterPro" id="IPR000961">
    <property type="entry name" value="AGC-kinase_C"/>
</dbReference>
<keyword evidence="5 12" id="KW-0418">Kinase</keyword>
<feature type="region of interest" description="Disordered" evidence="9">
    <location>
        <begin position="1856"/>
        <end position="1953"/>
    </location>
</feature>
<feature type="compositionally biased region" description="Polar residues" evidence="9">
    <location>
        <begin position="1597"/>
        <end position="1626"/>
    </location>
</feature>
<feature type="region of interest" description="Disordered" evidence="9">
    <location>
        <begin position="709"/>
        <end position="729"/>
    </location>
</feature>
<evidence type="ECO:0000256" key="6">
    <source>
        <dbReference type="ARBA" id="ARBA00022840"/>
    </source>
</evidence>
<dbReference type="SMART" id="SM00220">
    <property type="entry name" value="S_TKc"/>
    <property type="match status" value="1"/>
</dbReference>
<feature type="compositionally biased region" description="Polar residues" evidence="9">
    <location>
        <begin position="472"/>
        <end position="505"/>
    </location>
</feature>
<sequence length="2318" mass="248870">MATGNQVSFIAADTPGLFQPPGRSLEDLGSAPQAGSCLCSAGCLPLGFVENQIFNQDRAGCTGKGTLGGRTEKSRGRSFFNSSPYLATERATPEPHARTLPSASFCLSSRPAGAPSVATDFCEPPRTGLTTTRGPHFIDDQPESILWPATARTTAPVEAFSVAHESAHADGRRPGRAASCKKTRCYSHSATRTSFRRSSRCFPHVNTMNAVPLGSLSVFPFRETSPPPVTPIPSAVSVLRATPESRAHCPARSQRKRVNEKNCWKAGTEPAAVPAAPEPPVSWKETRPLSPVAARSVAAPTEPATLSQSSSFHQQLKLLCRKVRGRLGGALHGRVTGSPPGREKKSARRSLEGATRNKATKDKRFGGFGRSATFRLDFPLRKRRTPQETGAYGTCRLASTQSTPESFEAATSPGSSDSTCGLAGMFNAVCYNGQKRWSCYTGCATLPPSSDAGDKRSDQTESICSPRGAYTDQGNRGTITGPSRVSVLQSSSPRLGTYSLASSSVVEMEEQSRETSTSGGGRAAAIAQPRSIRGRGEPGKRTSCGLCCVPHENRQVNNLAEHSGWLTPLSDGQLKDGRLNQTTLAAVVQSDSDNPWTAATKEGGRCFLGFSDSPTGSGCQGVPKPPHLDAYRKGEKNAGDYSSHDFGRLDKAGNSLLPGEESGVLPLSRVDTATTTVPSTPLQWQSTISSLPTLRSPISFTGNSGAGAYEADSHADEAANSTRSAAGPGVSCTRLQASQFTSVRCSLSATSLGASLPTSPKNWEGERSDTSSSPSFVQTHRDDVSDNGSGVPLRKARNGEGGNNEKTGTLSNTVDQEWWREAEKCLEAEPRCQDLCCVRLAQGFPQNGTTLLPCAGGPPRYSLSKSGSEHVQGDFATRQHQREWALEEVRQYLSSRKLSIEDFEMKNTVGTGTLGRVYLACLKEPLNERDRPYRRHLLSHWPRHGTPLPCCSISSSRSGSCGADCTEDLDQSLKAGASSAEASVGHRTDVENICNLPLALKVMKKRQVLALGQEKHVTAERTILRQLSHPFIVNMISSFQDRRRIYILMEFINGGELFSLLRSEGTFAEHTARFYVAEILLALEYLHARAIVYRDLKPENILLDQYGHVKLVDFGFARFLSVQPSPVDDKACFSPKKSPTGKYQPKCPPVSPVATYCVQSSLLDGSSENGSSATAKEKKGAPFSDRIASCHQRPGLYPAEVLRTAALSVAGTSTSDTQVELGHLRSHTGHWYPLFEKPDLPRYSSLRSSVELQLSVGGITASETTFSSILKGDSLVSLIASPAGQEICDYPTRDSLDLKRSSCEPPLSPWNVGLSEETFSSESGVQSSSSLLLRRRSLDCLHRSHSSEVVTLAGHGCEHTSHKDLAVQNGKLASTCLQLGSSLSKCPSAELQRAQEGTGHRRGKQSPEKFKHRSNCGDGEDSKASDEQLGKDIEQSPTLFFPCREIESSPGSPLSSSPLQVVDCAKCSVSDGEDIGSGLSRASESGDPGGPATRATSWSSIQLDPPSEPSEIRACGSSPALTDVTSADQREEVVTSISRLEADGCNASGARKFQSSEESQTEKPAEASSRATWGVFMTPVEKAGVDEPQARCRQWPPSGQTGVYDSPAQSPATDERQSGTWDSHFHQSIFSPPIQYPAIGIKDTEAAGLDYSSLANTVKPVGLGGEASDKEKPPCLRSSPLGSMDSVPTLQGSCAQVPGHYVGQPDGAWATALDRPRSAPRGGTSSSCVASYYVGAGDCSEAGGLARPMSCFSPLQFGTPPPSCCGQPECHGSLLLSSCAGSTLSSTTAHVSSCGMELPSIPFSQDASPDEGLSREALTWAPTTGYGAPPAEFLEKRAFLSQSGIPHLRCLGPRTDMRPVTLRSPTSTLSCSPTGRLPAARLRPRKEDTTFSSSALADENPSTAYSDANIPVDPFSPLHSLASVPVLPTPSPAEQTPNNRRKPDSPSLLSFSSRPARDISWHHTACTQLSMNSADLYSQPATCKATASPNFSSECHISGTLNANVHGDALLAGRPAADKPPRKASPSRTTSPPWISEASRSPTLGRHPAQTPCALEMVAGMRRSLGCGSHTGYSPEFQKSLSRGEREVRRSSSRSSFEKRQERRVTAVRGSLFCQPERRCTTSCRGVPVCERELAGSEKRLDGVRTVYPSNSLVEDEGTTRLRAFTLCGTPEYLPPEVLLVKGHDCKADCWAMGILLYEMLVGQTPFYNENPQEMYENILHSPVPFIPRLSPAAMDLIERLLRKSGRKRPSLPTVKLHPYFTSVQFDWKAAEHGLLVPPFVPPVRTRADTHMFDDYPDSVESDGPSPTSEEDSWFEDF</sequence>
<evidence type="ECO:0000256" key="4">
    <source>
        <dbReference type="ARBA" id="ARBA00022741"/>
    </source>
</evidence>
<dbReference type="GO" id="GO:0004691">
    <property type="term" value="F:cAMP-dependent protein kinase activity"/>
    <property type="evidence" value="ECO:0007669"/>
    <property type="project" value="TreeGrafter"/>
</dbReference>
<feature type="compositionally biased region" description="Polar residues" evidence="9">
    <location>
        <begin position="2026"/>
        <end position="2042"/>
    </location>
</feature>
<feature type="region of interest" description="Disordered" evidence="9">
    <location>
        <begin position="1388"/>
        <end position="1429"/>
    </location>
</feature>
<dbReference type="RefSeq" id="XP_067922657.1">
    <property type="nucleotide sequence ID" value="XM_068065371.1"/>
</dbReference>
<evidence type="ECO:0000256" key="7">
    <source>
        <dbReference type="ARBA" id="ARBA00047899"/>
    </source>
</evidence>
<dbReference type="VEuPathDB" id="ToxoDB:CSUI_005193"/>
<feature type="compositionally biased region" description="Polar residues" evidence="9">
    <location>
        <begin position="752"/>
        <end position="761"/>
    </location>
</feature>
<feature type="domain" description="AGC-kinase C-terminal" evidence="11">
    <location>
        <begin position="2264"/>
        <end position="2318"/>
    </location>
</feature>
<feature type="compositionally biased region" description="Basic and acidic residues" evidence="9">
    <location>
        <begin position="1420"/>
        <end position="1429"/>
    </location>
</feature>
<evidence type="ECO:0000259" key="10">
    <source>
        <dbReference type="PROSITE" id="PS50011"/>
    </source>
</evidence>
<dbReference type="PANTHER" id="PTHR24353">
    <property type="entry name" value="CYCLIC NUCLEOTIDE-DEPENDENT PROTEIN KINASE"/>
    <property type="match status" value="1"/>
</dbReference>
<comment type="catalytic activity">
    <reaction evidence="7">
        <text>L-threonyl-[protein] + ATP = O-phospho-L-threonyl-[protein] + ADP + H(+)</text>
        <dbReference type="Rhea" id="RHEA:46608"/>
        <dbReference type="Rhea" id="RHEA-COMP:11060"/>
        <dbReference type="Rhea" id="RHEA-COMP:11605"/>
        <dbReference type="ChEBI" id="CHEBI:15378"/>
        <dbReference type="ChEBI" id="CHEBI:30013"/>
        <dbReference type="ChEBI" id="CHEBI:30616"/>
        <dbReference type="ChEBI" id="CHEBI:61977"/>
        <dbReference type="ChEBI" id="CHEBI:456216"/>
        <dbReference type="EC" id="2.7.11.1"/>
    </reaction>
</comment>
<evidence type="ECO:0000313" key="13">
    <source>
        <dbReference type="Proteomes" id="UP000221165"/>
    </source>
</evidence>
<feature type="region of interest" description="Disordered" evidence="9">
    <location>
        <begin position="1476"/>
        <end position="1529"/>
    </location>
</feature>
<dbReference type="EMBL" id="MIGC01002503">
    <property type="protein sequence ID" value="PHJ20972.1"/>
    <property type="molecule type" value="Genomic_DNA"/>
</dbReference>
<keyword evidence="6" id="KW-0067">ATP-binding</keyword>
<evidence type="ECO:0000256" key="2">
    <source>
        <dbReference type="ARBA" id="ARBA00022527"/>
    </source>
</evidence>
<dbReference type="GO" id="GO:0005524">
    <property type="term" value="F:ATP binding"/>
    <property type="evidence" value="ECO:0007669"/>
    <property type="project" value="UniProtKB-KW"/>
</dbReference>
<feature type="compositionally biased region" description="Polar residues" evidence="9">
    <location>
        <begin position="1890"/>
        <end position="1906"/>
    </location>
</feature>
<feature type="region of interest" description="Disordered" evidence="9">
    <location>
        <begin position="2292"/>
        <end position="2318"/>
    </location>
</feature>
<feature type="region of interest" description="Disordered" evidence="9">
    <location>
        <begin position="330"/>
        <end position="414"/>
    </location>
</feature>
<feature type="domain" description="Protein kinase" evidence="10">
    <location>
        <begin position="903"/>
        <end position="1307"/>
    </location>
</feature>
<feature type="domain" description="Protein kinase" evidence="10">
    <location>
        <begin position="1971"/>
        <end position="2261"/>
    </location>
</feature>
<comment type="catalytic activity">
    <reaction evidence="8">
        <text>L-seryl-[protein] + ATP = O-phospho-L-seryl-[protein] + ADP + H(+)</text>
        <dbReference type="Rhea" id="RHEA:17989"/>
        <dbReference type="Rhea" id="RHEA-COMP:9863"/>
        <dbReference type="Rhea" id="RHEA-COMP:11604"/>
        <dbReference type="ChEBI" id="CHEBI:15378"/>
        <dbReference type="ChEBI" id="CHEBI:29999"/>
        <dbReference type="ChEBI" id="CHEBI:30616"/>
        <dbReference type="ChEBI" id="CHEBI:83421"/>
        <dbReference type="ChEBI" id="CHEBI:456216"/>
        <dbReference type="EC" id="2.7.11.1"/>
    </reaction>
</comment>
<feature type="compositionally biased region" description="Acidic residues" evidence="9">
    <location>
        <begin position="2309"/>
        <end position="2318"/>
    </location>
</feature>
<dbReference type="InterPro" id="IPR008271">
    <property type="entry name" value="Ser/Thr_kinase_AS"/>
</dbReference>
<accession>A0A2C6KYF4</accession>
<feature type="region of interest" description="Disordered" evidence="9">
    <location>
        <begin position="752"/>
        <end position="810"/>
    </location>
</feature>
<dbReference type="InterPro" id="IPR011009">
    <property type="entry name" value="Kinase-like_dom_sf"/>
</dbReference>
<dbReference type="PROSITE" id="PS00108">
    <property type="entry name" value="PROTEIN_KINASE_ST"/>
    <property type="match status" value="1"/>
</dbReference>
<comment type="caution">
    <text evidence="12">The sequence shown here is derived from an EMBL/GenBank/DDBJ whole genome shotgun (WGS) entry which is preliminary data.</text>
</comment>
<dbReference type="EC" id="2.7.11.1" evidence="1"/>
<feature type="compositionally biased region" description="Basic and acidic residues" evidence="9">
    <location>
        <begin position="626"/>
        <end position="645"/>
    </location>
</feature>
<feature type="region of interest" description="Disordered" evidence="9">
    <location>
        <begin position="1547"/>
        <end position="1626"/>
    </location>
</feature>
<dbReference type="FunFam" id="1.10.510.10:FF:000294">
    <property type="entry name" value="Serine/threonine-protein kinase OXI1"/>
    <property type="match status" value="1"/>
</dbReference>
<feature type="compositionally biased region" description="Low complexity" evidence="9">
    <location>
        <begin position="124"/>
        <end position="135"/>
    </location>
</feature>
<feature type="region of interest" description="Disordered" evidence="9">
    <location>
        <begin position="2012"/>
        <end position="2048"/>
    </location>
</feature>
<dbReference type="PROSITE" id="PS51285">
    <property type="entry name" value="AGC_KINASE_CTER"/>
    <property type="match status" value="1"/>
</dbReference>